<dbReference type="CDD" id="cd00093">
    <property type="entry name" value="HTH_XRE"/>
    <property type="match status" value="1"/>
</dbReference>
<dbReference type="PATRIC" id="fig|1423724.4.peg.479"/>
<sequence length="65" mass="7625">MVTELRVLRIRKGLNQEELAKQLNVTRNSVSAWERGTKPSLDNAKKIADFFEVPINEIFFEKKYN</sequence>
<organism evidence="3 4">
    <name type="scientific">Ligilactobacillus apodemi DSM 16634 = JCM 16172</name>
    <dbReference type="NCBI Taxonomy" id="1423724"/>
    <lineage>
        <taxon>Bacteria</taxon>
        <taxon>Bacillati</taxon>
        <taxon>Bacillota</taxon>
        <taxon>Bacilli</taxon>
        <taxon>Lactobacillales</taxon>
        <taxon>Lactobacillaceae</taxon>
        <taxon>Ligilactobacillus</taxon>
    </lineage>
</organism>
<evidence type="ECO:0000256" key="1">
    <source>
        <dbReference type="ARBA" id="ARBA00023125"/>
    </source>
</evidence>
<dbReference type="RefSeq" id="WP_025087818.1">
    <property type="nucleotide sequence ID" value="NZ_AZFT01000049.1"/>
</dbReference>
<protein>
    <recommendedName>
        <fullName evidence="2">HTH cro/C1-type domain-containing protein</fullName>
    </recommendedName>
</protein>
<dbReference type="PANTHER" id="PTHR46558">
    <property type="entry name" value="TRACRIPTIONAL REGULATORY PROTEIN-RELATED-RELATED"/>
    <property type="match status" value="1"/>
</dbReference>
<dbReference type="InterPro" id="IPR001387">
    <property type="entry name" value="Cro/C1-type_HTH"/>
</dbReference>
<evidence type="ECO:0000313" key="3">
    <source>
        <dbReference type="EMBL" id="KRL84563.1"/>
    </source>
</evidence>
<dbReference type="Gene3D" id="1.10.260.40">
    <property type="entry name" value="lambda repressor-like DNA-binding domains"/>
    <property type="match status" value="1"/>
</dbReference>
<dbReference type="AlphaFoldDB" id="A0A0R1U065"/>
<name>A0A0R1U065_9LACO</name>
<dbReference type="Proteomes" id="UP000051324">
    <property type="component" value="Unassembled WGS sequence"/>
</dbReference>
<dbReference type="InterPro" id="IPR010982">
    <property type="entry name" value="Lambda_DNA-bd_dom_sf"/>
</dbReference>
<reference evidence="3 4" key="1">
    <citation type="journal article" date="2015" name="Genome Announc.">
        <title>Expanding the biotechnology potential of lactobacilli through comparative genomics of 213 strains and associated genera.</title>
        <authorList>
            <person name="Sun Z."/>
            <person name="Harris H.M."/>
            <person name="McCann A."/>
            <person name="Guo C."/>
            <person name="Argimon S."/>
            <person name="Zhang W."/>
            <person name="Yang X."/>
            <person name="Jeffery I.B."/>
            <person name="Cooney J.C."/>
            <person name="Kagawa T.F."/>
            <person name="Liu W."/>
            <person name="Song Y."/>
            <person name="Salvetti E."/>
            <person name="Wrobel A."/>
            <person name="Rasinkangas P."/>
            <person name="Parkhill J."/>
            <person name="Rea M.C."/>
            <person name="O'Sullivan O."/>
            <person name="Ritari J."/>
            <person name="Douillard F.P."/>
            <person name="Paul Ross R."/>
            <person name="Yang R."/>
            <person name="Briner A.E."/>
            <person name="Felis G.E."/>
            <person name="de Vos W.M."/>
            <person name="Barrangou R."/>
            <person name="Klaenhammer T.R."/>
            <person name="Caufield P.W."/>
            <person name="Cui Y."/>
            <person name="Zhang H."/>
            <person name="O'Toole P.W."/>
        </authorList>
    </citation>
    <scope>NUCLEOTIDE SEQUENCE [LARGE SCALE GENOMIC DNA]</scope>
    <source>
        <strain evidence="3 4">DSM 16634</strain>
    </source>
</reference>
<dbReference type="SUPFAM" id="SSF47413">
    <property type="entry name" value="lambda repressor-like DNA-binding domains"/>
    <property type="match status" value="1"/>
</dbReference>
<dbReference type="PANTHER" id="PTHR46558:SF4">
    <property type="entry name" value="DNA-BIDING PHAGE PROTEIN"/>
    <property type="match status" value="1"/>
</dbReference>
<proteinExistence type="predicted"/>
<dbReference type="GO" id="GO:0003677">
    <property type="term" value="F:DNA binding"/>
    <property type="evidence" value="ECO:0007669"/>
    <property type="project" value="UniProtKB-KW"/>
</dbReference>
<evidence type="ECO:0000313" key="4">
    <source>
        <dbReference type="Proteomes" id="UP000051324"/>
    </source>
</evidence>
<dbReference type="Pfam" id="PF01381">
    <property type="entry name" value="HTH_3"/>
    <property type="match status" value="1"/>
</dbReference>
<dbReference type="STRING" id="1423724.FC32_GL000454"/>
<gene>
    <name evidence="3" type="ORF">FC32_GL000454</name>
</gene>
<dbReference type="EMBL" id="AZFT01000049">
    <property type="protein sequence ID" value="KRL84563.1"/>
    <property type="molecule type" value="Genomic_DNA"/>
</dbReference>
<feature type="domain" description="HTH cro/C1-type" evidence="2">
    <location>
        <begin position="5"/>
        <end position="58"/>
    </location>
</feature>
<accession>A0A0R1U065</accession>
<keyword evidence="4" id="KW-1185">Reference proteome</keyword>
<keyword evidence="1" id="KW-0238">DNA-binding</keyword>
<dbReference type="SMART" id="SM00530">
    <property type="entry name" value="HTH_XRE"/>
    <property type="match status" value="1"/>
</dbReference>
<dbReference type="PROSITE" id="PS50943">
    <property type="entry name" value="HTH_CROC1"/>
    <property type="match status" value="1"/>
</dbReference>
<comment type="caution">
    <text evidence="3">The sequence shown here is derived from an EMBL/GenBank/DDBJ whole genome shotgun (WGS) entry which is preliminary data.</text>
</comment>
<evidence type="ECO:0000259" key="2">
    <source>
        <dbReference type="PROSITE" id="PS50943"/>
    </source>
</evidence>